<comment type="caution">
    <text evidence="21">The sequence shown here is derived from an EMBL/GenBank/DDBJ whole genome shotgun (WGS) entry which is preliminary data.</text>
</comment>
<reference evidence="21" key="1">
    <citation type="submission" date="2020-06" db="EMBL/GenBank/DDBJ databases">
        <title>Draft genome of Bugula neritina, a colonial animal packing powerful symbionts and potential medicines.</title>
        <authorList>
            <person name="Rayko M."/>
        </authorList>
    </citation>
    <scope>NUCLEOTIDE SEQUENCE [LARGE SCALE GENOMIC DNA]</scope>
    <source>
        <strain evidence="21">Kwan_BN1</strain>
    </source>
</reference>
<evidence type="ECO:0000259" key="20">
    <source>
        <dbReference type="Pfam" id="PF14748"/>
    </source>
</evidence>
<comment type="pathway">
    <text evidence="2">Amino-acid biosynthesis; L-proline biosynthesis; L-proline from L-glutamate 5-semialdehyde: step 1/1.</text>
</comment>
<evidence type="ECO:0000256" key="7">
    <source>
        <dbReference type="ARBA" id="ARBA00022605"/>
    </source>
</evidence>
<dbReference type="EMBL" id="VXIV02002513">
    <property type="protein sequence ID" value="KAF6024928.1"/>
    <property type="molecule type" value="Genomic_DNA"/>
</dbReference>
<evidence type="ECO:0000256" key="1">
    <source>
        <dbReference type="ARBA" id="ARBA00004496"/>
    </source>
</evidence>
<evidence type="ECO:0000256" key="6">
    <source>
        <dbReference type="ARBA" id="ARBA00022490"/>
    </source>
</evidence>
<comment type="subcellular location">
    <subcellularLocation>
        <location evidence="1">Cytoplasm</location>
    </subcellularLocation>
</comment>
<feature type="binding site" evidence="17">
    <location>
        <begin position="76"/>
        <end position="79"/>
    </location>
    <ligand>
        <name>NADP(+)</name>
        <dbReference type="ChEBI" id="CHEBI:58349"/>
    </ligand>
</feature>
<evidence type="ECO:0000256" key="11">
    <source>
        <dbReference type="ARBA" id="ARBA00038523"/>
    </source>
</evidence>
<dbReference type="InterPro" id="IPR028939">
    <property type="entry name" value="P5C_Rdtase_cat_N"/>
</dbReference>
<dbReference type="PANTHER" id="PTHR11645:SF0">
    <property type="entry name" value="PYRROLINE-5-CARBOXYLATE REDUCTASE 3"/>
    <property type="match status" value="1"/>
</dbReference>
<dbReference type="GO" id="GO:0004735">
    <property type="term" value="F:pyrroline-5-carboxylate reductase activity"/>
    <property type="evidence" value="ECO:0007669"/>
    <property type="project" value="UniProtKB-EC"/>
</dbReference>
<dbReference type="SUPFAM" id="SSF48179">
    <property type="entry name" value="6-phosphogluconate dehydrogenase C-terminal domain-like"/>
    <property type="match status" value="1"/>
</dbReference>
<dbReference type="GO" id="GO:0055129">
    <property type="term" value="P:L-proline biosynthetic process"/>
    <property type="evidence" value="ECO:0007669"/>
    <property type="project" value="UniProtKB-UniPathway"/>
</dbReference>
<evidence type="ECO:0000256" key="16">
    <source>
        <dbReference type="ARBA" id="ARBA00052690"/>
    </source>
</evidence>
<dbReference type="Pfam" id="PF14748">
    <property type="entry name" value="P5CR_dimer"/>
    <property type="match status" value="1"/>
</dbReference>
<gene>
    <name evidence="21" type="ORF">EB796_016765</name>
</gene>
<dbReference type="PIRSF" id="PIRSF000193">
    <property type="entry name" value="Pyrrol-5-carb_rd"/>
    <property type="match status" value="1"/>
</dbReference>
<evidence type="ECO:0000256" key="17">
    <source>
        <dbReference type="PIRSR" id="PIRSR000193-1"/>
    </source>
</evidence>
<keyword evidence="8" id="KW-0641">Proline biosynthesis</keyword>
<dbReference type="InterPro" id="IPR036291">
    <property type="entry name" value="NAD(P)-bd_dom_sf"/>
</dbReference>
<keyword evidence="10" id="KW-0560">Oxidoreductase</keyword>
<dbReference type="HAMAP" id="MF_01925">
    <property type="entry name" value="P5C_reductase"/>
    <property type="match status" value="1"/>
</dbReference>
<comment type="catalytic activity">
    <reaction evidence="15">
        <text>L-proline + NAD(+) = (S)-1-pyrroline-5-carboxylate + NADH + 2 H(+)</text>
        <dbReference type="Rhea" id="RHEA:14105"/>
        <dbReference type="ChEBI" id="CHEBI:15378"/>
        <dbReference type="ChEBI" id="CHEBI:17388"/>
        <dbReference type="ChEBI" id="CHEBI:57540"/>
        <dbReference type="ChEBI" id="CHEBI:57945"/>
        <dbReference type="ChEBI" id="CHEBI:60039"/>
        <dbReference type="EC" id="1.5.1.2"/>
    </reaction>
</comment>
<dbReference type="PANTHER" id="PTHR11645">
    <property type="entry name" value="PYRROLINE-5-CARBOXYLATE REDUCTASE"/>
    <property type="match status" value="1"/>
</dbReference>
<evidence type="ECO:0000256" key="9">
    <source>
        <dbReference type="ARBA" id="ARBA00022857"/>
    </source>
</evidence>
<dbReference type="SUPFAM" id="SSF51735">
    <property type="entry name" value="NAD(P)-binding Rossmann-fold domains"/>
    <property type="match status" value="1"/>
</dbReference>
<keyword evidence="6" id="KW-0963">Cytoplasm</keyword>
<dbReference type="InterPro" id="IPR008927">
    <property type="entry name" value="6-PGluconate_DH-like_C_sf"/>
</dbReference>
<evidence type="ECO:0000256" key="14">
    <source>
        <dbReference type="ARBA" id="ARBA00049975"/>
    </source>
</evidence>
<keyword evidence="22" id="KW-1185">Reference proteome</keyword>
<comment type="similarity">
    <text evidence="3">Belongs to the pyrroline-5-carboxylate reductase family.</text>
</comment>
<evidence type="ECO:0000313" key="21">
    <source>
        <dbReference type="EMBL" id="KAF6024928.1"/>
    </source>
</evidence>
<evidence type="ECO:0000256" key="18">
    <source>
        <dbReference type="SAM" id="MobiDB-lite"/>
    </source>
</evidence>
<comment type="function">
    <text evidence="14">Oxidoreductase that catalyzes the last step in proline biosynthesis, which corresponds to the reduction of pyrroline-5-carboxylate (P5C) to L-proline using NAD(P)H. Proline is synthesized from either glutamate or ornithine; both are converted to P5C, and then to proline via pyrroline-5-carboxylate reductases (PYCRs). PYCR3 is exclusively linked to the biosynthesis of proline from ornithine.</text>
</comment>
<proteinExistence type="inferred from homology"/>
<feature type="domain" description="Pyrroline-5-carboxylate reductase catalytic N-terminal" evidence="19">
    <location>
        <begin position="11"/>
        <end position="105"/>
    </location>
</feature>
<evidence type="ECO:0000256" key="5">
    <source>
        <dbReference type="ARBA" id="ARBA00021413"/>
    </source>
</evidence>
<evidence type="ECO:0000256" key="13">
    <source>
        <dbReference type="ARBA" id="ARBA00042532"/>
    </source>
</evidence>
<feature type="domain" description="Pyrroline-5-carboxylate reductase dimerisation" evidence="20">
    <location>
        <begin position="169"/>
        <end position="243"/>
    </location>
</feature>
<protein>
    <recommendedName>
        <fullName evidence="5">Pyrroline-5-carboxylate reductase</fullName>
        <ecNumber evidence="4">1.5.1.2</ecNumber>
    </recommendedName>
    <alternativeName>
        <fullName evidence="12">Pyrroline-5-carboxylate reductase 3</fullName>
    </alternativeName>
    <alternativeName>
        <fullName evidence="13">Pyrroline-5-carboxylate reductase-like protein</fullName>
    </alternativeName>
</protein>
<evidence type="ECO:0000259" key="19">
    <source>
        <dbReference type="Pfam" id="PF03807"/>
    </source>
</evidence>
<dbReference type="AlphaFoldDB" id="A0A7J7JHS0"/>
<dbReference type="InterPro" id="IPR029036">
    <property type="entry name" value="P5CR_dimer"/>
</dbReference>
<evidence type="ECO:0000256" key="3">
    <source>
        <dbReference type="ARBA" id="ARBA00005525"/>
    </source>
</evidence>
<comment type="subunit">
    <text evidence="11">Homodecamer; composed of 5 homodimers.</text>
</comment>
<dbReference type="Gene3D" id="1.10.3730.10">
    <property type="entry name" value="ProC C-terminal domain-like"/>
    <property type="match status" value="1"/>
</dbReference>
<feature type="binding site" evidence="17">
    <location>
        <position position="63"/>
    </location>
    <ligand>
        <name>NADPH</name>
        <dbReference type="ChEBI" id="CHEBI:57783"/>
    </ligand>
</feature>
<accession>A0A7J7JHS0</accession>
<dbReference type="FunFam" id="1.10.3730.10:FF:000001">
    <property type="entry name" value="Pyrroline-5-carboxylate reductase"/>
    <property type="match status" value="1"/>
</dbReference>
<organism evidence="21 22">
    <name type="scientific">Bugula neritina</name>
    <name type="common">Brown bryozoan</name>
    <name type="synonym">Sertularia neritina</name>
    <dbReference type="NCBI Taxonomy" id="10212"/>
    <lineage>
        <taxon>Eukaryota</taxon>
        <taxon>Metazoa</taxon>
        <taxon>Spiralia</taxon>
        <taxon>Lophotrochozoa</taxon>
        <taxon>Bryozoa</taxon>
        <taxon>Gymnolaemata</taxon>
        <taxon>Cheilostomatida</taxon>
        <taxon>Flustrina</taxon>
        <taxon>Buguloidea</taxon>
        <taxon>Bugulidae</taxon>
        <taxon>Bugula</taxon>
    </lineage>
</organism>
<dbReference type="GO" id="GO:0005737">
    <property type="term" value="C:cytoplasm"/>
    <property type="evidence" value="ECO:0007669"/>
    <property type="project" value="UniProtKB-SubCell"/>
</dbReference>
<dbReference type="EC" id="1.5.1.2" evidence="4"/>
<evidence type="ECO:0000256" key="2">
    <source>
        <dbReference type="ARBA" id="ARBA00005205"/>
    </source>
</evidence>
<comment type="catalytic activity">
    <reaction evidence="16">
        <text>L-proline + NADP(+) = (S)-1-pyrroline-5-carboxylate + NADPH + 2 H(+)</text>
        <dbReference type="Rhea" id="RHEA:14109"/>
        <dbReference type="ChEBI" id="CHEBI:15378"/>
        <dbReference type="ChEBI" id="CHEBI:17388"/>
        <dbReference type="ChEBI" id="CHEBI:57783"/>
        <dbReference type="ChEBI" id="CHEBI:58349"/>
        <dbReference type="ChEBI" id="CHEBI:60039"/>
        <dbReference type="EC" id="1.5.1.2"/>
    </reaction>
</comment>
<evidence type="ECO:0000313" key="22">
    <source>
        <dbReference type="Proteomes" id="UP000593567"/>
    </source>
</evidence>
<feature type="region of interest" description="Disordered" evidence="18">
    <location>
        <begin position="228"/>
        <end position="254"/>
    </location>
</feature>
<dbReference type="FunFam" id="3.40.50.720:FF:000190">
    <property type="entry name" value="Pyrroline-5-carboxylate reductase"/>
    <property type="match status" value="1"/>
</dbReference>
<dbReference type="Gene3D" id="3.40.50.720">
    <property type="entry name" value="NAD(P)-binding Rossmann-like Domain"/>
    <property type="match status" value="1"/>
</dbReference>
<dbReference type="UniPathway" id="UPA00098">
    <property type="reaction ID" value="UER00361"/>
</dbReference>
<dbReference type="NCBIfam" id="TIGR00112">
    <property type="entry name" value="proC"/>
    <property type="match status" value="1"/>
</dbReference>
<dbReference type="OrthoDB" id="10263291at2759"/>
<feature type="binding site" evidence="17">
    <location>
        <begin position="15"/>
        <end position="20"/>
    </location>
    <ligand>
        <name>NADP(+)</name>
        <dbReference type="ChEBI" id="CHEBI:58349"/>
    </ligand>
</feature>
<keyword evidence="9 17" id="KW-0521">NADP</keyword>
<dbReference type="InterPro" id="IPR000304">
    <property type="entry name" value="Pyrroline-COOH_reductase"/>
</dbReference>
<dbReference type="Proteomes" id="UP000593567">
    <property type="component" value="Unassembled WGS sequence"/>
</dbReference>
<evidence type="ECO:0000256" key="10">
    <source>
        <dbReference type="ARBA" id="ARBA00023002"/>
    </source>
</evidence>
<keyword evidence="7" id="KW-0028">Amino-acid biosynthesis</keyword>
<evidence type="ECO:0000256" key="4">
    <source>
        <dbReference type="ARBA" id="ARBA00012855"/>
    </source>
</evidence>
<name>A0A7J7JHS0_BUGNE</name>
<evidence type="ECO:0000256" key="15">
    <source>
        <dbReference type="ARBA" id="ARBA00050547"/>
    </source>
</evidence>
<evidence type="ECO:0000256" key="12">
    <source>
        <dbReference type="ARBA" id="ARBA00039786"/>
    </source>
</evidence>
<dbReference type="Pfam" id="PF03807">
    <property type="entry name" value="F420_oxidored"/>
    <property type="match status" value="1"/>
</dbReference>
<sequence length="254" mass="27000">MANITVDDKTKVGFIASGKMAQAMAKGFISSGMLKPSQLTMSDPRKNQYHILEEMGVVKTQSNVTVVKESTIVFVAVKPHFVRMVLKEVCQHITKKHLIVSIAAGVSLEGLEEECPLGTHVIKVMPNTPCLVQCGLAVYSLGTHATKEDGDLVKSLLSSLGMVEEIPDRLMAPASAVGGCGPAYMYTAIDALADGGVKMGLPRELSKKLAAQMMMGAAKMVLETGEHPGQLKDNVTSPGGHNYSCHSRAGQTGF</sequence>
<evidence type="ECO:0000256" key="8">
    <source>
        <dbReference type="ARBA" id="ARBA00022650"/>
    </source>
</evidence>